<name>E0UDX3_GLOV7</name>
<dbReference type="eggNOG" id="ENOG503213V">
    <property type="taxonomic scope" value="Bacteria"/>
</dbReference>
<gene>
    <name evidence="1" type="ordered locus">Cyan7822_0966</name>
</gene>
<organism evidence="1 2">
    <name type="scientific">Gloeothece verrucosa (strain PCC 7822)</name>
    <name type="common">Cyanothece sp. (strain PCC 7822)</name>
    <dbReference type="NCBI Taxonomy" id="497965"/>
    <lineage>
        <taxon>Bacteria</taxon>
        <taxon>Bacillati</taxon>
        <taxon>Cyanobacteriota</taxon>
        <taxon>Cyanophyceae</taxon>
        <taxon>Oscillatoriophycideae</taxon>
        <taxon>Chroococcales</taxon>
        <taxon>Aphanothecaceae</taxon>
        <taxon>Gloeothece</taxon>
        <taxon>Gloeothece verrucosa</taxon>
    </lineage>
</organism>
<dbReference type="KEGG" id="cyj:Cyan7822_0966"/>
<evidence type="ECO:0000313" key="2">
    <source>
        <dbReference type="Proteomes" id="UP000008206"/>
    </source>
</evidence>
<dbReference type="HOGENOM" id="CLU_1545073_0_0_3"/>
<proteinExistence type="predicted"/>
<dbReference type="EMBL" id="CP002198">
    <property type="protein sequence ID" value="ADN12977.1"/>
    <property type="molecule type" value="Genomic_DNA"/>
</dbReference>
<dbReference type="STRING" id="497965.Cyan7822_0966"/>
<accession>E0UDX3</accession>
<sequence>MLATINTVLFPLFLFAVYFCAACIVIHISNKPWQYNQEIPLTTSEVNLQLEKITENVRNETEENFLVEITPTPELANSSTKTEMSEIPKPIIVDNELLHFLDTQTETIINKLNKRQSRKLCKPLGIQQKNGKVEKSLTLIKAEILSHFKDEPQKVITVITEQLPEFLSVAHQA</sequence>
<dbReference type="Proteomes" id="UP000008206">
    <property type="component" value="Chromosome"/>
</dbReference>
<reference evidence="2" key="1">
    <citation type="journal article" date="2011" name="MBio">
        <title>Novel metabolic attributes of the genus Cyanothece, comprising a group of unicellular nitrogen-fixing Cyanobacteria.</title>
        <authorList>
            <person name="Bandyopadhyay A."/>
            <person name="Elvitigala T."/>
            <person name="Welsh E."/>
            <person name="Stockel J."/>
            <person name="Liberton M."/>
            <person name="Min H."/>
            <person name="Sherman L.A."/>
            <person name="Pakrasi H.B."/>
        </authorList>
    </citation>
    <scope>NUCLEOTIDE SEQUENCE [LARGE SCALE GENOMIC DNA]</scope>
    <source>
        <strain evidence="2">PCC 7822</strain>
    </source>
</reference>
<protein>
    <submittedName>
        <fullName evidence="1">Uncharacterized protein</fullName>
    </submittedName>
</protein>
<dbReference type="RefSeq" id="WP_013321085.1">
    <property type="nucleotide sequence ID" value="NC_014501.1"/>
</dbReference>
<dbReference type="AlphaFoldDB" id="E0UDX3"/>
<evidence type="ECO:0000313" key="1">
    <source>
        <dbReference type="EMBL" id="ADN12977.1"/>
    </source>
</evidence>
<keyword evidence="2" id="KW-1185">Reference proteome</keyword>
<dbReference type="OrthoDB" id="431418at2"/>